<dbReference type="GO" id="GO:0006355">
    <property type="term" value="P:regulation of DNA-templated transcription"/>
    <property type="evidence" value="ECO:0007669"/>
    <property type="project" value="InterPro"/>
</dbReference>
<dbReference type="GO" id="GO:0043487">
    <property type="term" value="P:regulation of RNA stability"/>
    <property type="evidence" value="ECO:0007669"/>
    <property type="project" value="TreeGrafter"/>
</dbReference>
<sequence>MAKKISAEFFETLVSNSVNVSVYLMNGIKLQGLIESFDEESIILKGNSPQLIFIHAISSIVPNYK</sequence>
<keyword evidence="2" id="KW-0346">Stress response</keyword>
<dbReference type="InterPro" id="IPR010920">
    <property type="entry name" value="LSM_dom_sf"/>
</dbReference>
<dbReference type="GO" id="GO:0003723">
    <property type="term" value="F:RNA binding"/>
    <property type="evidence" value="ECO:0007669"/>
    <property type="project" value="UniProtKB-KW"/>
</dbReference>
<dbReference type="Pfam" id="PF17209">
    <property type="entry name" value="Hfq"/>
    <property type="match status" value="1"/>
</dbReference>
<protein>
    <recommendedName>
        <fullName evidence="5">RNA chaperone Hfq</fullName>
    </recommendedName>
</protein>
<dbReference type="GO" id="GO:0005829">
    <property type="term" value="C:cytosol"/>
    <property type="evidence" value="ECO:0007669"/>
    <property type="project" value="TreeGrafter"/>
</dbReference>
<dbReference type="SUPFAM" id="SSF50182">
    <property type="entry name" value="Sm-like ribonucleoproteins"/>
    <property type="match status" value="1"/>
</dbReference>
<proteinExistence type="predicted"/>
<organism evidence="3 4">
    <name type="scientific">Methylophilales bacterium MBRS-H7</name>
    <dbReference type="NCBI Taxonomy" id="1623450"/>
    <lineage>
        <taxon>Bacteria</taxon>
        <taxon>Pseudomonadati</taxon>
        <taxon>Pseudomonadota</taxon>
        <taxon>Betaproteobacteria</taxon>
        <taxon>Nitrosomonadales</taxon>
        <taxon>OM43 clade</taxon>
    </lineage>
</organism>
<name>A0A0H4J0M3_9PROT</name>
<keyword evidence="4" id="KW-1185">Reference proteome</keyword>
<dbReference type="PANTHER" id="PTHR34772">
    <property type="entry name" value="RNA-BINDING PROTEIN HFQ"/>
    <property type="match status" value="1"/>
</dbReference>
<dbReference type="NCBIfam" id="TIGR02383">
    <property type="entry name" value="Hfq"/>
    <property type="match status" value="1"/>
</dbReference>
<dbReference type="AlphaFoldDB" id="A0A0H4J0M3"/>
<dbReference type="PANTHER" id="PTHR34772:SF1">
    <property type="entry name" value="RNA-BINDING PROTEIN HFQ"/>
    <property type="match status" value="1"/>
</dbReference>
<evidence type="ECO:0000313" key="4">
    <source>
        <dbReference type="Proteomes" id="UP000066549"/>
    </source>
</evidence>
<evidence type="ECO:0000313" key="3">
    <source>
        <dbReference type="EMBL" id="AKO66334.1"/>
    </source>
</evidence>
<evidence type="ECO:0008006" key="5">
    <source>
        <dbReference type="Google" id="ProtNLM"/>
    </source>
</evidence>
<reference evidence="3 4" key="1">
    <citation type="submission" date="2015-03" db="EMBL/GenBank/DDBJ databases">
        <title>Comparative analysis of the OM43 clade including a novel species from Red Sea uncovers genomic and metabolic diversity among marine methylotrophs.</title>
        <authorList>
            <person name="Jimenez-Infante F."/>
            <person name="Ngugi D.K."/>
            <person name="Vinu M."/>
            <person name="Alam I."/>
            <person name="Kamau A."/>
            <person name="Blom J."/>
            <person name="Bajic V.B."/>
            <person name="Stingl U."/>
        </authorList>
    </citation>
    <scope>NUCLEOTIDE SEQUENCE [LARGE SCALE GENOMIC DNA]</scope>
    <source>
        <strain evidence="3 4">MBRSH7</strain>
    </source>
</reference>
<dbReference type="EMBL" id="CP011002">
    <property type="protein sequence ID" value="AKO66334.1"/>
    <property type="molecule type" value="Genomic_DNA"/>
</dbReference>
<dbReference type="Proteomes" id="UP000066549">
    <property type="component" value="Chromosome"/>
</dbReference>
<gene>
    <name evidence="3" type="ORF">VI33_06645</name>
</gene>
<evidence type="ECO:0000256" key="2">
    <source>
        <dbReference type="ARBA" id="ARBA00023016"/>
    </source>
</evidence>
<keyword evidence="1" id="KW-0694">RNA-binding</keyword>
<dbReference type="GO" id="GO:0045974">
    <property type="term" value="P:regulation of translation, ncRNA-mediated"/>
    <property type="evidence" value="ECO:0007669"/>
    <property type="project" value="TreeGrafter"/>
</dbReference>
<accession>A0A0H4J0M3</accession>
<dbReference type="InterPro" id="IPR005001">
    <property type="entry name" value="Hfq"/>
</dbReference>
<evidence type="ECO:0000256" key="1">
    <source>
        <dbReference type="ARBA" id="ARBA00022884"/>
    </source>
</evidence>
<dbReference type="Gene3D" id="2.30.30.100">
    <property type="match status" value="1"/>
</dbReference>
<dbReference type="OrthoDB" id="9799751at2"/>